<dbReference type="EMBL" id="JASAOF010000001">
    <property type="protein sequence ID" value="MDI2027213.1"/>
    <property type="molecule type" value="Genomic_DNA"/>
</dbReference>
<evidence type="ECO:0000256" key="1">
    <source>
        <dbReference type="SAM" id="SignalP"/>
    </source>
</evidence>
<name>A0ABT6PGT9_9PSEU</name>
<feature type="domain" description="DUF4232" evidence="2">
    <location>
        <begin position="63"/>
        <end position="182"/>
    </location>
</feature>
<feature type="chain" id="PRO_5046351385" evidence="1">
    <location>
        <begin position="27"/>
        <end position="200"/>
    </location>
</feature>
<reference evidence="3 4" key="1">
    <citation type="submission" date="2023-04" db="EMBL/GenBank/DDBJ databases">
        <title>Draft genome sequence of Saccharopolyspora sp. TS4A08 isolated from sweet potato rhizospheric soil.</title>
        <authorList>
            <person name="Suksaard P."/>
            <person name="Duangmal K."/>
        </authorList>
    </citation>
    <scope>NUCLEOTIDE SEQUENCE [LARGE SCALE GENOMIC DNA]</scope>
    <source>
        <strain evidence="3 4">TS4A08</strain>
    </source>
</reference>
<accession>A0ABT6PGT9</accession>
<dbReference type="InterPro" id="IPR025326">
    <property type="entry name" value="DUF4232"/>
</dbReference>
<keyword evidence="1" id="KW-0732">Signal</keyword>
<evidence type="ECO:0000259" key="2">
    <source>
        <dbReference type="Pfam" id="PF14016"/>
    </source>
</evidence>
<dbReference type="Proteomes" id="UP001237595">
    <property type="component" value="Unassembled WGS sequence"/>
</dbReference>
<evidence type="ECO:0000313" key="3">
    <source>
        <dbReference type="EMBL" id="MDI2027213.1"/>
    </source>
</evidence>
<keyword evidence="4" id="KW-1185">Reference proteome</keyword>
<evidence type="ECO:0000313" key="4">
    <source>
        <dbReference type="Proteomes" id="UP001237595"/>
    </source>
</evidence>
<feature type="signal peptide" evidence="1">
    <location>
        <begin position="1"/>
        <end position="26"/>
    </location>
</feature>
<sequence length="200" mass="20139">MSKTSRKTLAVTGIVGGALLATGGGAAALAQHGSGVETASVARVSAAQPGQGQDRADIGTSNCSAEDFIASASAVQGRPGHFLVSFGNRSDKTCTINGGVPALAGLDMTNSPIEELPVDKISVPGAPEEFTLQPGGLVHTEIEAVSGPNAPDTYVVSGFQGSLPDMSQPQPIHVTGTDEVHLEVTGLRITSLVASPDALK</sequence>
<dbReference type="Pfam" id="PF14016">
    <property type="entry name" value="DUF4232"/>
    <property type="match status" value="1"/>
</dbReference>
<protein>
    <submittedName>
        <fullName evidence="3">DUF4232 domain-containing protein</fullName>
    </submittedName>
</protein>
<dbReference type="RefSeq" id="WP_281453594.1">
    <property type="nucleotide sequence ID" value="NZ_JASAOF010000001.1"/>
</dbReference>
<gene>
    <name evidence="3" type="ORF">QFW96_01265</name>
</gene>
<proteinExistence type="predicted"/>
<organism evidence="3 4">
    <name type="scientific">Saccharopolyspora ipomoeae</name>
    <dbReference type="NCBI Taxonomy" id="3042027"/>
    <lineage>
        <taxon>Bacteria</taxon>
        <taxon>Bacillati</taxon>
        <taxon>Actinomycetota</taxon>
        <taxon>Actinomycetes</taxon>
        <taxon>Pseudonocardiales</taxon>
        <taxon>Pseudonocardiaceae</taxon>
        <taxon>Saccharopolyspora</taxon>
    </lineage>
</organism>
<comment type="caution">
    <text evidence="3">The sequence shown here is derived from an EMBL/GenBank/DDBJ whole genome shotgun (WGS) entry which is preliminary data.</text>
</comment>